<dbReference type="PANTHER" id="PTHR43798">
    <property type="entry name" value="MONOACYLGLYCEROL LIPASE"/>
    <property type="match status" value="1"/>
</dbReference>
<comment type="caution">
    <text evidence="2">The sequence shown here is derived from an EMBL/GenBank/DDBJ whole genome shotgun (WGS) entry which is preliminary data.</text>
</comment>
<evidence type="ECO:0000313" key="3">
    <source>
        <dbReference type="Proteomes" id="UP000216998"/>
    </source>
</evidence>
<dbReference type="AlphaFoldDB" id="A0A255YZT5"/>
<organism evidence="2 3">
    <name type="scientific">Niveispirillum lacus</name>
    <dbReference type="NCBI Taxonomy" id="1981099"/>
    <lineage>
        <taxon>Bacteria</taxon>
        <taxon>Pseudomonadati</taxon>
        <taxon>Pseudomonadota</taxon>
        <taxon>Alphaproteobacteria</taxon>
        <taxon>Rhodospirillales</taxon>
        <taxon>Azospirillaceae</taxon>
        <taxon>Niveispirillum</taxon>
    </lineage>
</organism>
<name>A0A255YZT5_9PROT</name>
<dbReference type="InterPro" id="IPR050266">
    <property type="entry name" value="AB_hydrolase_sf"/>
</dbReference>
<dbReference type="RefSeq" id="WP_094456603.1">
    <property type="nucleotide sequence ID" value="NZ_NOXU01000029.1"/>
</dbReference>
<proteinExistence type="predicted"/>
<dbReference type="Proteomes" id="UP000216998">
    <property type="component" value="Unassembled WGS sequence"/>
</dbReference>
<reference evidence="2 3" key="1">
    <citation type="submission" date="2017-07" db="EMBL/GenBank/DDBJ databases">
        <title>Niveispirillum cyanobacteriorum sp. nov., isolated from cyanobacterial aggregates in a eutrophic lake.</title>
        <authorList>
            <person name="Cai H."/>
        </authorList>
    </citation>
    <scope>NUCLEOTIDE SEQUENCE [LARGE SCALE GENOMIC DNA]</scope>
    <source>
        <strain evidence="3">TH1-14</strain>
    </source>
</reference>
<dbReference type="PRINTS" id="PR00111">
    <property type="entry name" value="ABHYDROLASE"/>
</dbReference>
<dbReference type="PANTHER" id="PTHR43798:SF29">
    <property type="entry name" value="AB HYDROLASE-1 DOMAIN-CONTAINING PROTEIN"/>
    <property type="match status" value="1"/>
</dbReference>
<keyword evidence="2" id="KW-0378">Hydrolase</keyword>
<feature type="domain" description="AB hydrolase-1" evidence="1">
    <location>
        <begin position="12"/>
        <end position="226"/>
    </location>
</feature>
<dbReference type="InterPro" id="IPR000073">
    <property type="entry name" value="AB_hydrolase_1"/>
</dbReference>
<sequence length="239" mass="26099">MTPPTPHARQPLLLLPGLLCDRALWAHQIAQLSDIADIQVPDLTGHERIGDLADSVLDSAPARFALAGLSMGGYVAFEIMRRAPERVTRLCLVDTSARPDTAEQRQRREAMLKLARIGKFRGMSPRLLSTQVHPNHVAVPEIGGVVLAMTERVGRDAFCRQQAAILSRPDSRPDLGGIVVPTLVVVGADDAQTPPDRSQEIAAAIRGAQLHILPHCGHLAPLEQPVMVTARMREWLNRD</sequence>
<dbReference type="InterPro" id="IPR029058">
    <property type="entry name" value="AB_hydrolase_fold"/>
</dbReference>
<dbReference type="EMBL" id="NOXU01000029">
    <property type="protein sequence ID" value="OYQ34194.1"/>
    <property type="molecule type" value="Genomic_DNA"/>
</dbReference>
<evidence type="ECO:0000313" key="2">
    <source>
        <dbReference type="EMBL" id="OYQ34194.1"/>
    </source>
</evidence>
<dbReference type="Gene3D" id="3.40.50.1820">
    <property type="entry name" value="alpha/beta hydrolase"/>
    <property type="match status" value="1"/>
</dbReference>
<dbReference type="SUPFAM" id="SSF53474">
    <property type="entry name" value="alpha/beta-Hydrolases"/>
    <property type="match status" value="1"/>
</dbReference>
<dbReference type="OrthoDB" id="5491135at2"/>
<dbReference type="Pfam" id="PF12697">
    <property type="entry name" value="Abhydrolase_6"/>
    <property type="match status" value="1"/>
</dbReference>
<keyword evidence="3" id="KW-1185">Reference proteome</keyword>
<accession>A0A255YZT5</accession>
<protein>
    <submittedName>
        <fullName evidence="2">Alpha/beta hydrolase</fullName>
    </submittedName>
</protein>
<gene>
    <name evidence="2" type="ORF">CHU95_12110</name>
</gene>
<dbReference type="GO" id="GO:0016787">
    <property type="term" value="F:hydrolase activity"/>
    <property type="evidence" value="ECO:0007669"/>
    <property type="project" value="UniProtKB-KW"/>
</dbReference>
<evidence type="ECO:0000259" key="1">
    <source>
        <dbReference type="Pfam" id="PF12697"/>
    </source>
</evidence>